<reference evidence="1" key="1">
    <citation type="submission" date="2022-03" db="EMBL/GenBank/DDBJ databases">
        <authorList>
            <person name="Tunstrom K."/>
        </authorList>
    </citation>
    <scope>NUCLEOTIDE SEQUENCE</scope>
</reference>
<name>A0AAU9V8W8_EUPED</name>
<protein>
    <submittedName>
        <fullName evidence="1">Uncharacterized protein</fullName>
    </submittedName>
</protein>
<dbReference type="Proteomes" id="UP001153954">
    <property type="component" value="Unassembled WGS sequence"/>
</dbReference>
<dbReference type="EMBL" id="CAKOGL010000030">
    <property type="protein sequence ID" value="CAH2107205.1"/>
    <property type="molecule type" value="Genomic_DNA"/>
</dbReference>
<evidence type="ECO:0000313" key="1">
    <source>
        <dbReference type="EMBL" id="CAH2107205.1"/>
    </source>
</evidence>
<dbReference type="AlphaFoldDB" id="A0AAU9V8W8"/>
<accession>A0AAU9V8W8</accession>
<sequence>MVCFPHGGDVSPERHQEEHHPYHSSLICTPVMEIDMRGIPLSLLAALMASRAAALRRRRERRGFSSRGVFRISEIIPYSSSNSLTSFSITLLLEDCFYNDRIHRHCVMYCRHGFDVASSLTS</sequence>
<gene>
    <name evidence="1" type="ORF">EEDITHA_LOCUS21256</name>
</gene>
<evidence type="ECO:0000313" key="2">
    <source>
        <dbReference type="Proteomes" id="UP001153954"/>
    </source>
</evidence>
<comment type="caution">
    <text evidence="1">The sequence shown here is derived from an EMBL/GenBank/DDBJ whole genome shotgun (WGS) entry which is preliminary data.</text>
</comment>
<proteinExistence type="predicted"/>
<keyword evidence="2" id="KW-1185">Reference proteome</keyword>
<organism evidence="1 2">
    <name type="scientific">Euphydryas editha</name>
    <name type="common">Edith's checkerspot</name>
    <dbReference type="NCBI Taxonomy" id="104508"/>
    <lineage>
        <taxon>Eukaryota</taxon>
        <taxon>Metazoa</taxon>
        <taxon>Ecdysozoa</taxon>
        <taxon>Arthropoda</taxon>
        <taxon>Hexapoda</taxon>
        <taxon>Insecta</taxon>
        <taxon>Pterygota</taxon>
        <taxon>Neoptera</taxon>
        <taxon>Endopterygota</taxon>
        <taxon>Lepidoptera</taxon>
        <taxon>Glossata</taxon>
        <taxon>Ditrysia</taxon>
        <taxon>Papilionoidea</taxon>
        <taxon>Nymphalidae</taxon>
        <taxon>Nymphalinae</taxon>
        <taxon>Euphydryas</taxon>
    </lineage>
</organism>